<evidence type="ECO:0000313" key="15">
    <source>
        <dbReference type="Proteomes" id="UP000242957"/>
    </source>
</evidence>
<dbReference type="GO" id="GO:0005886">
    <property type="term" value="C:plasma membrane"/>
    <property type="evidence" value="ECO:0007669"/>
    <property type="project" value="TreeGrafter"/>
</dbReference>
<dbReference type="EMBL" id="FNIJ01000006">
    <property type="protein sequence ID" value="SDN95508.1"/>
    <property type="molecule type" value="Genomic_DNA"/>
</dbReference>
<feature type="transmembrane region" description="Helical" evidence="11">
    <location>
        <begin position="20"/>
        <end position="43"/>
    </location>
</feature>
<keyword evidence="10 11" id="KW-0472">Membrane</keyword>
<accession>A0A1H0FL63</accession>
<dbReference type="InterPro" id="IPR003594">
    <property type="entry name" value="HATPase_dom"/>
</dbReference>
<keyword evidence="5" id="KW-0808">Transferase</keyword>
<keyword evidence="9" id="KW-0902">Two-component regulatory system</keyword>
<gene>
    <name evidence="14" type="ORF">SAMN05216193_106248</name>
</gene>
<dbReference type="Gene3D" id="1.10.287.130">
    <property type="match status" value="1"/>
</dbReference>
<evidence type="ECO:0000256" key="4">
    <source>
        <dbReference type="ARBA" id="ARBA00022553"/>
    </source>
</evidence>
<dbReference type="Pfam" id="PF02518">
    <property type="entry name" value="HATPase_c"/>
    <property type="match status" value="1"/>
</dbReference>
<dbReference type="PROSITE" id="PS50885">
    <property type="entry name" value="HAMP"/>
    <property type="match status" value="1"/>
</dbReference>
<dbReference type="AlphaFoldDB" id="A0A1H0FL63"/>
<dbReference type="SUPFAM" id="SSF55874">
    <property type="entry name" value="ATPase domain of HSP90 chaperone/DNA topoisomerase II/histidine kinase"/>
    <property type="match status" value="1"/>
</dbReference>
<evidence type="ECO:0000259" key="12">
    <source>
        <dbReference type="PROSITE" id="PS50109"/>
    </source>
</evidence>
<evidence type="ECO:0000256" key="3">
    <source>
        <dbReference type="ARBA" id="ARBA00012438"/>
    </source>
</evidence>
<feature type="domain" description="Histidine kinase" evidence="12">
    <location>
        <begin position="260"/>
        <end position="467"/>
    </location>
</feature>
<dbReference type="SMART" id="SM00388">
    <property type="entry name" value="HisKA"/>
    <property type="match status" value="1"/>
</dbReference>
<organism evidence="14 15">
    <name type="scientific">Pseudomonas jinjuensis</name>
    <dbReference type="NCBI Taxonomy" id="198616"/>
    <lineage>
        <taxon>Bacteria</taxon>
        <taxon>Pseudomonadati</taxon>
        <taxon>Pseudomonadota</taxon>
        <taxon>Gammaproteobacteria</taxon>
        <taxon>Pseudomonadales</taxon>
        <taxon>Pseudomonadaceae</taxon>
        <taxon>Pseudomonas</taxon>
    </lineage>
</organism>
<dbReference type="InterPro" id="IPR050428">
    <property type="entry name" value="TCS_sensor_his_kinase"/>
</dbReference>
<dbReference type="PROSITE" id="PS50109">
    <property type="entry name" value="HIS_KIN"/>
    <property type="match status" value="1"/>
</dbReference>
<dbReference type="STRING" id="198616.SAMN05216193_106248"/>
<evidence type="ECO:0000256" key="10">
    <source>
        <dbReference type="ARBA" id="ARBA00023136"/>
    </source>
</evidence>
<sequence length="471" mass="51794">MPEAGFRLRLLGAGSLRGRLLWRLGWMLMILLLLGSMATYWSARHAADTAYDRTLLASARDIADGLYTRDGRLRANIPYIALDSFAFDSEGRIFYQVTDPRGQLISGYENLPAAPDGTPRTEDYPALARFYTAEFQGQGVRVVSLLQPVTQPELNGMAEIRVAETLGARERLARNLLGDTLLHLGLSALAALLMVWYAVSAGLRPLDRLREAVEERQPDDLRPLPEVAVQRELRPLVGALNHFTARLRGLFERQSQFIADASHELRTPLAALKARLELGLREQEPQAWRSALEDAVQGTDRLTVLANRVLSLARVESGARAIAEGGGEAIDLSQLSREQGMVLAPLAHARGVALALEAEQEVWITGDPTLLHELLNNLVDNAMAHARGNVIIRVAAPAVLEVEDDGPGIPEEEREKVFERFYRRRQEGTGLGLAIVGEICRAHRARIELGHGEMGGLLVRVSFPAEDDSAA</sequence>
<evidence type="ECO:0000256" key="2">
    <source>
        <dbReference type="ARBA" id="ARBA00004370"/>
    </source>
</evidence>
<dbReference type="InterPro" id="IPR036097">
    <property type="entry name" value="HisK_dim/P_sf"/>
</dbReference>
<evidence type="ECO:0000256" key="8">
    <source>
        <dbReference type="ARBA" id="ARBA00022989"/>
    </source>
</evidence>
<evidence type="ECO:0000256" key="5">
    <source>
        <dbReference type="ARBA" id="ARBA00022679"/>
    </source>
</evidence>
<keyword evidence="15" id="KW-1185">Reference proteome</keyword>
<dbReference type="SMART" id="SM00387">
    <property type="entry name" value="HATPase_c"/>
    <property type="match status" value="1"/>
</dbReference>
<dbReference type="InterPro" id="IPR013727">
    <property type="entry name" value="2CSK_N"/>
</dbReference>
<dbReference type="Pfam" id="PF08521">
    <property type="entry name" value="2CSK_N"/>
    <property type="match status" value="1"/>
</dbReference>
<name>A0A1H0FL63_9PSED</name>
<dbReference type="InterPro" id="IPR005467">
    <property type="entry name" value="His_kinase_dom"/>
</dbReference>
<dbReference type="PANTHER" id="PTHR45436:SF1">
    <property type="entry name" value="SENSOR PROTEIN QSEC"/>
    <property type="match status" value="1"/>
</dbReference>
<keyword evidence="8 11" id="KW-1133">Transmembrane helix</keyword>
<dbReference type="CDD" id="cd00075">
    <property type="entry name" value="HATPase"/>
    <property type="match status" value="1"/>
</dbReference>
<dbReference type="Gene3D" id="3.30.565.10">
    <property type="entry name" value="Histidine kinase-like ATPase, C-terminal domain"/>
    <property type="match status" value="1"/>
</dbReference>
<evidence type="ECO:0000256" key="11">
    <source>
        <dbReference type="SAM" id="Phobius"/>
    </source>
</evidence>
<dbReference type="Proteomes" id="UP000242957">
    <property type="component" value="Unassembled WGS sequence"/>
</dbReference>
<evidence type="ECO:0000256" key="1">
    <source>
        <dbReference type="ARBA" id="ARBA00000085"/>
    </source>
</evidence>
<dbReference type="GO" id="GO:0000155">
    <property type="term" value="F:phosphorelay sensor kinase activity"/>
    <property type="evidence" value="ECO:0007669"/>
    <property type="project" value="InterPro"/>
</dbReference>
<dbReference type="EC" id="2.7.13.3" evidence="3"/>
<dbReference type="SMART" id="SM00304">
    <property type="entry name" value="HAMP"/>
    <property type="match status" value="1"/>
</dbReference>
<protein>
    <recommendedName>
        <fullName evidence="3">histidine kinase</fullName>
        <ecNumber evidence="3">2.7.13.3</ecNumber>
    </recommendedName>
</protein>
<keyword evidence="6 11" id="KW-0812">Transmembrane</keyword>
<dbReference type="PANTHER" id="PTHR45436">
    <property type="entry name" value="SENSOR HISTIDINE KINASE YKOH"/>
    <property type="match status" value="1"/>
</dbReference>
<keyword evidence="7 14" id="KW-0418">Kinase</keyword>
<dbReference type="Pfam" id="PF00672">
    <property type="entry name" value="HAMP"/>
    <property type="match status" value="1"/>
</dbReference>
<keyword evidence="4" id="KW-0597">Phosphoprotein</keyword>
<evidence type="ECO:0000256" key="9">
    <source>
        <dbReference type="ARBA" id="ARBA00023012"/>
    </source>
</evidence>
<feature type="transmembrane region" description="Helical" evidence="11">
    <location>
        <begin position="181"/>
        <end position="199"/>
    </location>
</feature>
<evidence type="ECO:0000259" key="13">
    <source>
        <dbReference type="PROSITE" id="PS50885"/>
    </source>
</evidence>
<dbReference type="CDD" id="cd00082">
    <property type="entry name" value="HisKA"/>
    <property type="match status" value="1"/>
</dbReference>
<dbReference type="PRINTS" id="PR00344">
    <property type="entry name" value="BCTRLSENSOR"/>
</dbReference>
<evidence type="ECO:0000256" key="6">
    <source>
        <dbReference type="ARBA" id="ARBA00022692"/>
    </source>
</evidence>
<comment type="catalytic activity">
    <reaction evidence="1">
        <text>ATP + protein L-histidine = ADP + protein N-phospho-L-histidine.</text>
        <dbReference type="EC" id="2.7.13.3"/>
    </reaction>
</comment>
<evidence type="ECO:0000256" key="7">
    <source>
        <dbReference type="ARBA" id="ARBA00022777"/>
    </source>
</evidence>
<feature type="domain" description="HAMP" evidence="13">
    <location>
        <begin position="200"/>
        <end position="252"/>
    </location>
</feature>
<dbReference type="RefSeq" id="WP_084314772.1">
    <property type="nucleotide sequence ID" value="NZ_FNIJ01000006.1"/>
</dbReference>
<dbReference type="InterPro" id="IPR036890">
    <property type="entry name" value="HATPase_C_sf"/>
</dbReference>
<dbReference type="InterPro" id="IPR004358">
    <property type="entry name" value="Sig_transdc_His_kin-like_C"/>
</dbReference>
<comment type="subcellular location">
    <subcellularLocation>
        <location evidence="2">Membrane</location>
    </subcellularLocation>
</comment>
<dbReference type="Pfam" id="PF00512">
    <property type="entry name" value="HisKA"/>
    <property type="match status" value="1"/>
</dbReference>
<proteinExistence type="predicted"/>
<evidence type="ECO:0000313" key="14">
    <source>
        <dbReference type="EMBL" id="SDN95508.1"/>
    </source>
</evidence>
<dbReference type="SUPFAM" id="SSF47384">
    <property type="entry name" value="Homodimeric domain of signal transducing histidine kinase"/>
    <property type="match status" value="1"/>
</dbReference>
<dbReference type="InterPro" id="IPR003660">
    <property type="entry name" value="HAMP_dom"/>
</dbReference>
<reference evidence="15" key="1">
    <citation type="submission" date="2016-10" db="EMBL/GenBank/DDBJ databases">
        <authorList>
            <person name="Varghese N."/>
            <person name="Submissions S."/>
        </authorList>
    </citation>
    <scope>NUCLEOTIDE SEQUENCE [LARGE SCALE GENOMIC DNA]</scope>
    <source>
        <strain evidence="15">JCM 21621</strain>
    </source>
</reference>
<dbReference type="InterPro" id="IPR003661">
    <property type="entry name" value="HisK_dim/P_dom"/>
</dbReference>